<evidence type="ECO:0000313" key="4">
    <source>
        <dbReference type="Proteomes" id="UP000807769"/>
    </source>
</evidence>
<reference evidence="3" key="1">
    <citation type="journal article" date="2020" name="New Phytol.">
        <title>Comparative genomics reveals dynamic genome evolution in host specialist ectomycorrhizal fungi.</title>
        <authorList>
            <person name="Lofgren L.A."/>
            <person name="Nguyen N.H."/>
            <person name="Vilgalys R."/>
            <person name="Ruytinx J."/>
            <person name="Liao H.L."/>
            <person name="Branco S."/>
            <person name="Kuo A."/>
            <person name="LaButti K."/>
            <person name="Lipzen A."/>
            <person name="Andreopoulos W."/>
            <person name="Pangilinan J."/>
            <person name="Riley R."/>
            <person name="Hundley H."/>
            <person name="Na H."/>
            <person name="Barry K."/>
            <person name="Grigoriev I.V."/>
            <person name="Stajich J.E."/>
            <person name="Kennedy P.G."/>
        </authorList>
    </citation>
    <scope>NUCLEOTIDE SEQUENCE</scope>
    <source>
        <strain evidence="3">MN1</strain>
    </source>
</reference>
<proteinExistence type="predicted"/>
<dbReference type="RefSeq" id="XP_041195878.1">
    <property type="nucleotide sequence ID" value="XM_041334913.1"/>
</dbReference>
<evidence type="ECO:0000256" key="1">
    <source>
        <dbReference type="SAM" id="Phobius"/>
    </source>
</evidence>
<feature type="transmembrane region" description="Helical" evidence="1">
    <location>
        <begin position="62"/>
        <end position="82"/>
    </location>
</feature>
<evidence type="ECO:0000313" key="3">
    <source>
        <dbReference type="EMBL" id="KAG1820811.1"/>
    </source>
</evidence>
<keyword evidence="2" id="KW-0732">Signal</keyword>
<evidence type="ECO:0000256" key="2">
    <source>
        <dbReference type="SAM" id="SignalP"/>
    </source>
</evidence>
<dbReference type="AlphaFoldDB" id="A0A9P7JG66"/>
<sequence>MQDGSFSPFHFPFCLSLTILIIGNGTPLLSKSVISSATVSEIWIIACIHTHPCFWCFHCSPLVWGLVIINTVYFCLSSIAALHRFKAVSSWASYVDAARVMRRFSLTAQPHVYTARKNAVHAVSDNDILPNALAESSR</sequence>
<feature type="chain" id="PRO_5040145110" evidence="2">
    <location>
        <begin position="26"/>
        <end position="138"/>
    </location>
</feature>
<dbReference type="Proteomes" id="UP000807769">
    <property type="component" value="Unassembled WGS sequence"/>
</dbReference>
<keyword evidence="1" id="KW-0812">Transmembrane</keyword>
<comment type="caution">
    <text evidence="3">The sequence shown here is derived from an EMBL/GenBank/DDBJ whole genome shotgun (WGS) entry which is preliminary data.</text>
</comment>
<feature type="signal peptide" evidence="2">
    <location>
        <begin position="1"/>
        <end position="25"/>
    </location>
</feature>
<accession>A0A9P7JG66</accession>
<organism evidence="3 4">
    <name type="scientific">Suillus subaureus</name>
    <dbReference type="NCBI Taxonomy" id="48587"/>
    <lineage>
        <taxon>Eukaryota</taxon>
        <taxon>Fungi</taxon>
        <taxon>Dikarya</taxon>
        <taxon>Basidiomycota</taxon>
        <taxon>Agaricomycotina</taxon>
        <taxon>Agaricomycetes</taxon>
        <taxon>Agaricomycetidae</taxon>
        <taxon>Boletales</taxon>
        <taxon>Suillineae</taxon>
        <taxon>Suillaceae</taxon>
        <taxon>Suillus</taxon>
    </lineage>
</organism>
<dbReference type="EMBL" id="JABBWG010000007">
    <property type="protein sequence ID" value="KAG1820811.1"/>
    <property type="molecule type" value="Genomic_DNA"/>
</dbReference>
<gene>
    <name evidence="3" type="ORF">BJ212DRAFT_1335573</name>
</gene>
<dbReference type="GeneID" id="64628930"/>
<keyword evidence="1" id="KW-0472">Membrane</keyword>
<protein>
    <submittedName>
        <fullName evidence="3">Uncharacterized protein</fullName>
    </submittedName>
</protein>
<keyword evidence="4" id="KW-1185">Reference proteome</keyword>
<name>A0A9P7JG66_9AGAM</name>
<keyword evidence="1" id="KW-1133">Transmembrane helix</keyword>